<dbReference type="Proteomes" id="UP000694845">
    <property type="component" value="Unplaced"/>
</dbReference>
<feature type="compositionally biased region" description="Basic residues" evidence="8">
    <location>
        <begin position="258"/>
        <end position="270"/>
    </location>
</feature>
<dbReference type="OrthoDB" id="3881at2759"/>
<reference evidence="10" key="1">
    <citation type="submission" date="2025-08" db="UniProtKB">
        <authorList>
            <consortium name="RefSeq"/>
        </authorList>
    </citation>
    <scope>IDENTIFICATION</scope>
</reference>
<evidence type="ECO:0000256" key="2">
    <source>
        <dbReference type="ARBA" id="ARBA00006164"/>
    </source>
</evidence>
<evidence type="ECO:0000313" key="10">
    <source>
        <dbReference type="RefSeq" id="XP_022085407.1"/>
    </source>
</evidence>
<evidence type="ECO:0000256" key="1">
    <source>
        <dbReference type="ARBA" id="ARBA00004123"/>
    </source>
</evidence>
<organism evidence="9 10">
    <name type="scientific">Acanthaster planci</name>
    <name type="common">Crown-of-thorns starfish</name>
    <dbReference type="NCBI Taxonomy" id="133434"/>
    <lineage>
        <taxon>Eukaryota</taxon>
        <taxon>Metazoa</taxon>
        <taxon>Echinodermata</taxon>
        <taxon>Eleutherozoa</taxon>
        <taxon>Asterozoa</taxon>
        <taxon>Asteroidea</taxon>
        <taxon>Valvatacea</taxon>
        <taxon>Valvatida</taxon>
        <taxon>Acanthasteridae</taxon>
        <taxon>Acanthaster</taxon>
    </lineage>
</organism>
<dbReference type="KEGG" id="aplc:110976448"/>
<feature type="compositionally biased region" description="Basic residues" evidence="8">
    <location>
        <begin position="381"/>
        <end position="391"/>
    </location>
</feature>
<dbReference type="OMA" id="KERPQSH"/>
<keyword evidence="4 7" id="KW-0747">Spliceosome</keyword>
<comment type="function">
    <text evidence="7">Required for pre-mRNA splicing.</text>
</comment>
<keyword evidence="9" id="KW-1185">Reference proteome</keyword>
<protein>
    <recommendedName>
        <fullName evidence="7">Pre-mRNA-splicing factor 38</fullName>
    </recommendedName>
</protein>
<feature type="region of interest" description="Disordered" evidence="8">
    <location>
        <begin position="208"/>
        <end position="391"/>
    </location>
</feature>
<dbReference type="AlphaFoldDB" id="A0A8B7XYT1"/>
<feature type="compositionally biased region" description="Basic and acidic residues" evidence="8">
    <location>
        <begin position="223"/>
        <end position="241"/>
    </location>
</feature>
<dbReference type="RefSeq" id="XP_022085407.1">
    <property type="nucleotide sequence ID" value="XM_022229715.1"/>
</dbReference>
<evidence type="ECO:0000256" key="7">
    <source>
        <dbReference type="RuleBase" id="RU367025"/>
    </source>
</evidence>
<proteinExistence type="inferred from homology"/>
<sequence length="391" mass="47324">MPQKSNTLPVWGNEASMNLNPLILTNIQSSPYFKNELFKLKTYHEVVDEIYFKVDHLEPWERGSRQTSGQIGMCGGVRGVGAGGIVSSAYCLLYKLYTLKLTRKQLNGLLTHIDSPYIRGLGFMFVRYTQPPADLWEWLEPYLEDEEEIDCKAGSGSVMTIGEMVRSFLTKLEWFSTLFPRIPVPIMKDLEVKLQEWKVGFLERQRQQQLEEGTEEDGYQEIEGGRDAERQPRNREKTRSRSRDRHRSRSKDRFRSRSKDRRRSRSRERRSRNDDRHRRSRSRERKRRSRSSERRHRRSQERSRERRRSRSRERRRERDGDDYSRALQRERERQQRERRERRSSSRERRHSRDRDRRSNRDRRRSRSSDRKKSHSVDKERRRSHSPSQGRR</sequence>
<keyword evidence="6 7" id="KW-0539">Nucleus</keyword>
<evidence type="ECO:0000313" key="9">
    <source>
        <dbReference type="Proteomes" id="UP000694845"/>
    </source>
</evidence>
<feature type="compositionally biased region" description="Basic and acidic residues" evidence="8">
    <location>
        <begin position="314"/>
        <end position="358"/>
    </location>
</feature>
<comment type="subcellular location">
    <subcellularLocation>
        <location evidence="1 7">Nucleus</location>
    </subcellularLocation>
</comment>
<dbReference type="GO" id="GO:0005681">
    <property type="term" value="C:spliceosomal complex"/>
    <property type="evidence" value="ECO:0007669"/>
    <property type="project" value="UniProtKB-KW"/>
</dbReference>
<name>A0A8B7XYT1_ACAPL</name>
<comment type="similarity">
    <text evidence="2 7">Belongs to the PRP38 family.</text>
</comment>
<keyword evidence="5 7" id="KW-0508">mRNA splicing</keyword>
<keyword evidence="3 7" id="KW-0507">mRNA processing</keyword>
<dbReference type="InterPro" id="IPR005037">
    <property type="entry name" value="PRP38"/>
</dbReference>
<dbReference type="PANTHER" id="PTHR23142">
    <property type="entry name" value="PRE-MRNA-SPLICING FACTOR 38A-RELATED"/>
    <property type="match status" value="1"/>
</dbReference>
<dbReference type="GO" id="GO:0000398">
    <property type="term" value="P:mRNA splicing, via spliceosome"/>
    <property type="evidence" value="ECO:0007669"/>
    <property type="project" value="UniProtKB-UniRule"/>
</dbReference>
<dbReference type="GeneID" id="110976448"/>
<feature type="compositionally biased region" description="Basic residues" evidence="8">
    <location>
        <begin position="278"/>
        <end position="313"/>
    </location>
</feature>
<evidence type="ECO:0000256" key="8">
    <source>
        <dbReference type="SAM" id="MobiDB-lite"/>
    </source>
</evidence>
<evidence type="ECO:0000256" key="3">
    <source>
        <dbReference type="ARBA" id="ARBA00022664"/>
    </source>
</evidence>
<evidence type="ECO:0000256" key="5">
    <source>
        <dbReference type="ARBA" id="ARBA00023187"/>
    </source>
</evidence>
<feature type="compositionally biased region" description="Basic and acidic residues" evidence="8">
    <location>
        <begin position="366"/>
        <end position="380"/>
    </location>
</feature>
<gene>
    <name evidence="10" type="primary">LOC110976448</name>
</gene>
<evidence type="ECO:0000256" key="6">
    <source>
        <dbReference type="ARBA" id="ARBA00023242"/>
    </source>
</evidence>
<dbReference type="Pfam" id="PF03371">
    <property type="entry name" value="PRP38"/>
    <property type="match status" value="1"/>
</dbReference>
<evidence type="ECO:0000256" key="4">
    <source>
        <dbReference type="ARBA" id="ARBA00022728"/>
    </source>
</evidence>
<accession>A0A8B7XYT1</accession>